<gene>
    <name evidence="1" type="ORF">K443DRAFT_111392</name>
</gene>
<dbReference type="Gene3D" id="3.30.43.10">
    <property type="entry name" value="Uridine Diphospho-n-acetylenolpyruvylglucosamine Reductase, domain 2"/>
    <property type="match status" value="1"/>
</dbReference>
<proteinExistence type="predicted"/>
<dbReference type="EMBL" id="KN838819">
    <property type="protein sequence ID" value="KIJ93877.1"/>
    <property type="molecule type" value="Genomic_DNA"/>
</dbReference>
<organism evidence="1 2">
    <name type="scientific">Laccaria amethystina LaAM-08-1</name>
    <dbReference type="NCBI Taxonomy" id="1095629"/>
    <lineage>
        <taxon>Eukaryota</taxon>
        <taxon>Fungi</taxon>
        <taxon>Dikarya</taxon>
        <taxon>Basidiomycota</taxon>
        <taxon>Agaricomycotina</taxon>
        <taxon>Agaricomycetes</taxon>
        <taxon>Agaricomycetidae</taxon>
        <taxon>Agaricales</taxon>
        <taxon>Agaricineae</taxon>
        <taxon>Hydnangiaceae</taxon>
        <taxon>Laccaria</taxon>
    </lineage>
</organism>
<dbReference type="OrthoDB" id="7786253at2759"/>
<sequence>MDVKASQSVVVYPSPTEDVVKIDIATKHRAPVTPCPEATGLEGHYRGVRFSIISLDFSLIKTSSIPLAVSALI</sequence>
<dbReference type="Proteomes" id="UP000054477">
    <property type="component" value="Unassembled WGS sequence"/>
</dbReference>
<reference evidence="2" key="2">
    <citation type="submission" date="2015-01" db="EMBL/GenBank/DDBJ databases">
        <title>Evolutionary Origins and Diversification of the Mycorrhizal Mutualists.</title>
        <authorList>
            <consortium name="DOE Joint Genome Institute"/>
            <consortium name="Mycorrhizal Genomics Consortium"/>
            <person name="Kohler A."/>
            <person name="Kuo A."/>
            <person name="Nagy L.G."/>
            <person name="Floudas D."/>
            <person name="Copeland A."/>
            <person name="Barry K.W."/>
            <person name="Cichocki N."/>
            <person name="Veneault-Fourrey C."/>
            <person name="LaButti K."/>
            <person name="Lindquist E.A."/>
            <person name="Lipzen A."/>
            <person name="Lundell T."/>
            <person name="Morin E."/>
            <person name="Murat C."/>
            <person name="Riley R."/>
            <person name="Ohm R."/>
            <person name="Sun H."/>
            <person name="Tunlid A."/>
            <person name="Henrissat B."/>
            <person name="Grigoriev I.V."/>
            <person name="Hibbett D.S."/>
            <person name="Martin F."/>
        </authorList>
    </citation>
    <scope>NUCLEOTIDE SEQUENCE [LARGE SCALE GENOMIC DNA]</scope>
    <source>
        <strain evidence="2">LaAM-08-1</strain>
    </source>
</reference>
<reference evidence="1 2" key="1">
    <citation type="submission" date="2014-04" db="EMBL/GenBank/DDBJ databases">
        <authorList>
            <consortium name="DOE Joint Genome Institute"/>
            <person name="Kuo A."/>
            <person name="Kohler A."/>
            <person name="Nagy L.G."/>
            <person name="Floudas D."/>
            <person name="Copeland A."/>
            <person name="Barry K.W."/>
            <person name="Cichocki N."/>
            <person name="Veneault-Fourrey C."/>
            <person name="LaButti K."/>
            <person name="Lindquist E.A."/>
            <person name="Lipzen A."/>
            <person name="Lundell T."/>
            <person name="Morin E."/>
            <person name="Murat C."/>
            <person name="Sun H."/>
            <person name="Tunlid A."/>
            <person name="Henrissat B."/>
            <person name="Grigoriev I.V."/>
            <person name="Hibbett D.S."/>
            <person name="Martin F."/>
            <person name="Nordberg H.P."/>
            <person name="Cantor M.N."/>
            <person name="Hua S.X."/>
        </authorList>
    </citation>
    <scope>NUCLEOTIDE SEQUENCE [LARGE SCALE GENOMIC DNA]</scope>
    <source>
        <strain evidence="1 2">LaAM-08-1</strain>
    </source>
</reference>
<dbReference type="InterPro" id="IPR016167">
    <property type="entry name" value="FAD-bd_PCMH_sub1"/>
</dbReference>
<protein>
    <submittedName>
        <fullName evidence="1">Uncharacterized protein</fullName>
    </submittedName>
</protein>
<evidence type="ECO:0000313" key="1">
    <source>
        <dbReference type="EMBL" id="KIJ93877.1"/>
    </source>
</evidence>
<dbReference type="AlphaFoldDB" id="A0A0C9XCB4"/>
<keyword evidence="2" id="KW-1185">Reference proteome</keyword>
<dbReference type="HOGENOM" id="CLU_2705198_0_0_1"/>
<name>A0A0C9XCB4_9AGAR</name>
<accession>A0A0C9XCB4</accession>
<evidence type="ECO:0000313" key="2">
    <source>
        <dbReference type="Proteomes" id="UP000054477"/>
    </source>
</evidence>